<gene>
    <name evidence="2" type="ORF">PXEA_LOCUS1146</name>
</gene>
<dbReference type="EMBL" id="CAAALY010002326">
    <property type="protein sequence ID" value="VEL07706.1"/>
    <property type="molecule type" value="Genomic_DNA"/>
</dbReference>
<feature type="compositionally biased region" description="Low complexity" evidence="1">
    <location>
        <begin position="76"/>
        <end position="91"/>
    </location>
</feature>
<evidence type="ECO:0000256" key="1">
    <source>
        <dbReference type="SAM" id="MobiDB-lite"/>
    </source>
</evidence>
<name>A0A3S4ZYZ1_9PLAT</name>
<organism evidence="2 3">
    <name type="scientific">Protopolystoma xenopodis</name>
    <dbReference type="NCBI Taxonomy" id="117903"/>
    <lineage>
        <taxon>Eukaryota</taxon>
        <taxon>Metazoa</taxon>
        <taxon>Spiralia</taxon>
        <taxon>Lophotrochozoa</taxon>
        <taxon>Platyhelminthes</taxon>
        <taxon>Monogenea</taxon>
        <taxon>Polyopisthocotylea</taxon>
        <taxon>Polystomatidea</taxon>
        <taxon>Polystomatidae</taxon>
        <taxon>Protopolystoma</taxon>
    </lineage>
</organism>
<comment type="caution">
    <text evidence="2">The sequence shown here is derived from an EMBL/GenBank/DDBJ whole genome shotgun (WGS) entry which is preliminary data.</text>
</comment>
<reference evidence="2" key="1">
    <citation type="submission" date="2018-11" db="EMBL/GenBank/DDBJ databases">
        <authorList>
            <consortium name="Pathogen Informatics"/>
        </authorList>
    </citation>
    <scope>NUCLEOTIDE SEQUENCE</scope>
</reference>
<evidence type="ECO:0000313" key="3">
    <source>
        <dbReference type="Proteomes" id="UP000784294"/>
    </source>
</evidence>
<feature type="region of interest" description="Disordered" evidence="1">
    <location>
        <begin position="71"/>
        <end position="97"/>
    </location>
</feature>
<keyword evidence="3" id="KW-1185">Reference proteome</keyword>
<evidence type="ECO:0000313" key="2">
    <source>
        <dbReference type="EMBL" id="VEL07706.1"/>
    </source>
</evidence>
<proteinExistence type="predicted"/>
<accession>A0A3S4ZYZ1</accession>
<sequence length="97" mass="10578">MAKRAKSLTKPTARARFLLAQLGLLRQFHLRLVQLARRDSRIAISLSSQPSQHINSTSILTKNTTINFSSSSGVATSSILSPSSSERTSLPSRDRLG</sequence>
<dbReference type="AlphaFoldDB" id="A0A3S4ZYZ1"/>
<protein>
    <submittedName>
        <fullName evidence="2">Uncharacterized protein</fullName>
    </submittedName>
</protein>
<dbReference type="Proteomes" id="UP000784294">
    <property type="component" value="Unassembled WGS sequence"/>
</dbReference>